<dbReference type="PROSITE" id="PS51257">
    <property type="entry name" value="PROKAR_LIPOPROTEIN"/>
    <property type="match status" value="1"/>
</dbReference>
<keyword evidence="5" id="KW-0732">Signal</keyword>
<feature type="signal peptide" evidence="5">
    <location>
        <begin position="1"/>
        <end position="24"/>
    </location>
</feature>
<dbReference type="NCBIfam" id="TIGR02603">
    <property type="entry name" value="CxxCH_TIGR02603"/>
    <property type="match status" value="1"/>
</dbReference>
<dbReference type="InterPro" id="IPR009056">
    <property type="entry name" value="Cyt_c-like_dom"/>
</dbReference>
<proteinExistence type="predicted"/>
<dbReference type="InterPro" id="IPR013427">
    <property type="entry name" value="Haem-bd_dom_put"/>
</dbReference>
<evidence type="ECO:0000256" key="5">
    <source>
        <dbReference type="SAM" id="SignalP"/>
    </source>
</evidence>
<protein>
    <submittedName>
        <fullName evidence="7">Putative membrane-bound dehydrogenase domain protein</fullName>
    </submittedName>
</protein>
<dbReference type="Gene3D" id="1.10.760.10">
    <property type="entry name" value="Cytochrome c-like domain"/>
    <property type="match status" value="1"/>
</dbReference>
<dbReference type="InterPro" id="IPR011041">
    <property type="entry name" value="Quinoprot_gluc/sorb_DH_b-prop"/>
</dbReference>
<name>A0A1P8WB03_9PLAN</name>
<dbReference type="Pfam" id="PF13442">
    <property type="entry name" value="Cytochrome_CBB3"/>
    <property type="match status" value="1"/>
</dbReference>
<feature type="chain" id="PRO_5010184419" evidence="5">
    <location>
        <begin position="25"/>
        <end position="1033"/>
    </location>
</feature>
<dbReference type="PANTHER" id="PTHR33546">
    <property type="entry name" value="LARGE, MULTIFUNCTIONAL SECRETED PROTEIN-RELATED"/>
    <property type="match status" value="1"/>
</dbReference>
<sequence length="1033" mass="112587" precursor="true">MLFPHHKAAVMVGVLLISCSAAVADEAVSRKVTREDMPRIPSTEPADALATFKLAKGFKLEMVAHEPLVSDPVDACFDEFGRMFVAEMHGYPFSQEPNRLNPKGGGKKDAGIIRMLEDTDNDGVMDKSVVFADNFSWPTSVCCYNGGIFVLAPQYLYYFKDTDGDGKADVREVVLDGFGRGNVQAVTNGLQWSLDNHVYFAVASNPADLKLRGEPLFSVRGSDLRFDPKTEKFEQVTGGVQFGHTRDNWDTRFVCSNSNHMQQIIYPRGYLSRNPYYAASGMIRSVAEDGASAPVFRRSPPEPWRIIRQKWRAADKGYKLVVKDDGAWEFLPLDPSKKAGAVPTEYPVGFFTSATGITIYRGNAYPEEFQGDAYVGDVGGNLVHRKKVNSEKVTYSAVRADQGEEIVASSDNWFRPVNFVNAPDGCLYILDMYRETIEHPHSIPEEIKQFLDLTSGHDRGRIYRLVSPNVKRITPKKLGNMNTTELVKELASDNAWNRDTAQRLLWERQDKTSVAPTRELLTTSKKPLGRLHALCTLDGLDALTAEDIKIGLKDSNPRVKAHAVRLSEPFLRKSDDAVKWLAPLVDDPSEHVRFQLAFSLGESSADAAVDLLAKLAKDSNNGANVLTAVYSSVGNSADKLMTRLTSDPAALKQRHVAAVVSQLGLIIGANPDVGPSLSLLQTATAKSQSLAASQKIVTALGEGLSRRGGTIATVLKDSKATDDLRSDVADLFSGAADVATNEDAPAVDRLSAVNLLAYADLDVATDSLPELLSSQTPQSLQLAAVRALSNHDADGVADSMLSEWRSFSPKVRAAVVESLTGTNRGTTTLLAAVEDGAVKRGDIERAIKQQLMSHRDKKIAAHSKTLFGSEVETNRSKVVADFQDLLQLEGNAERGVEVFKKICAQCHKVGDMGHQVAPDLASVKNKSEADLLIAILDPNREAQPTFNTYTVVTNQGRTYNGIIASESSNSITLRKAEANEDVILRSNIEDLVSTGISLMPEGLEKDLSKQQIADVIAFVKSVGSENAKTNGKN</sequence>
<evidence type="ECO:0000256" key="1">
    <source>
        <dbReference type="ARBA" id="ARBA00022617"/>
    </source>
</evidence>
<dbReference type="Gene3D" id="2.120.10.30">
    <property type="entry name" value="TolB, C-terminal domain"/>
    <property type="match status" value="1"/>
</dbReference>
<dbReference type="EMBL" id="CP017641">
    <property type="protein sequence ID" value="APZ91242.1"/>
    <property type="molecule type" value="Genomic_DNA"/>
</dbReference>
<dbReference type="SUPFAM" id="SSF48371">
    <property type="entry name" value="ARM repeat"/>
    <property type="match status" value="1"/>
</dbReference>
<dbReference type="STRING" id="1891926.Fuma_00828"/>
<keyword evidence="1 4" id="KW-0349">Heme</keyword>
<dbReference type="GO" id="GO:0009055">
    <property type="term" value="F:electron transfer activity"/>
    <property type="evidence" value="ECO:0007669"/>
    <property type="project" value="InterPro"/>
</dbReference>
<dbReference type="PROSITE" id="PS51007">
    <property type="entry name" value="CYTC"/>
    <property type="match status" value="1"/>
</dbReference>
<keyword evidence="3 4" id="KW-0408">Iron</keyword>
<dbReference type="PANTHER" id="PTHR33546:SF1">
    <property type="entry name" value="LARGE, MULTIFUNCTIONAL SECRETED PROTEIN"/>
    <property type="match status" value="1"/>
</dbReference>
<dbReference type="NCBIfam" id="TIGR02604">
    <property type="entry name" value="Piru_Ver_Nterm"/>
    <property type="match status" value="1"/>
</dbReference>
<dbReference type="InterPro" id="IPR004155">
    <property type="entry name" value="PBS_lyase_HEAT"/>
</dbReference>
<dbReference type="SUPFAM" id="SSF50952">
    <property type="entry name" value="Soluble quinoprotein glucose dehydrogenase"/>
    <property type="match status" value="1"/>
</dbReference>
<dbReference type="Pfam" id="PF13646">
    <property type="entry name" value="HEAT_2"/>
    <property type="match status" value="1"/>
</dbReference>
<dbReference type="OrthoDB" id="230287at2"/>
<organism evidence="7 8">
    <name type="scientific">Fuerstiella marisgermanici</name>
    <dbReference type="NCBI Taxonomy" id="1891926"/>
    <lineage>
        <taxon>Bacteria</taxon>
        <taxon>Pseudomonadati</taxon>
        <taxon>Planctomycetota</taxon>
        <taxon>Planctomycetia</taxon>
        <taxon>Planctomycetales</taxon>
        <taxon>Planctomycetaceae</taxon>
        <taxon>Fuerstiella</taxon>
    </lineage>
</organism>
<dbReference type="KEGG" id="fmr:Fuma_00828"/>
<evidence type="ECO:0000313" key="7">
    <source>
        <dbReference type="EMBL" id="APZ91242.1"/>
    </source>
</evidence>
<feature type="domain" description="Cytochrome c" evidence="6">
    <location>
        <begin position="890"/>
        <end position="1023"/>
    </location>
</feature>
<dbReference type="InterPro" id="IPR055557">
    <property type="entry name" value="DUF7133"/>
</dbReference>
<evidence type="ECO:0000259" key="6">
    <source>
        <dbReference type="PROSITE" id="PS51007"/>
    </source>
</evidence>
<dbReference type="Pfam" id="PF23500">
    <property type="entry name" value="DUF7133"/>
    <property type="match status" value="1"/>
</dbReference>
<reference evidence="7 8" key="1">
    <citation type="journal article" date="2016" name="Front. Microbiol.">
        <title>Fuerstia marisgermanicae gen. nov., sp. nov., an Unusual Member of the Phylum Planctomycetes from the German Wadden Sea.</title>
        <authorList>
            <person name="Kohn T."/>
            <person name="Heuer A."/>
            <person name="Jogler M."/>
            <person name="Vollmers J."/>
            <person name="Boedeker C."/>
            <person name="Bunk B."/>
            <person name="Rast P."/>
            <person name="Borchert D."/>
            <person name="Glockner I."/>
            <person name="Freese H.M."/>
            <person name="Klenk H.P."/>
            <person name="Overmann J."/>
            <person name="Kaster A.K."/>
            <person name="Rohde M."/>
            <person name="Wiegand S."/>
            <person name="Jogler C."/>
        </authorList>
    </citation>
    <scope>NUCLEOTIDE SEQUENCE [LARGE SCALE GENOMIC DNA]</scope>
    <source>
        <strain evidence="7 8">NH11</strain>
    </source>
</reference>
<dbReference type="GO" id="GO:0020037">
    <property type="term" value="F:heme binding"/>
    <property type="evidence" value="ECO:0007669"/>
    <property type="project" value="InterPro"/>
</dbReference>
<accession>A0A1P8WB03</accession>
<dbReference type="InterPro" id="IPR011989">
    <property type="entry name" value="ARM-like"/>
</dbReference>
<dbReference type="SUPFAM" id="SSF46626">
    <property type="entry name" value="Cytochrome c"/>
    <property type="match status" value="1"/>
</dbReference>
<keyword evidence="2 4" id="KW-0479">Metal-binding</keyword>
<dbReference type="Proteomes" id="UP000187735">
    <property type="component" value="Chromosome"/>
</dbReference>
<dbReference type="InterPro" id="IPR011042">
    <property type="entry name" value="6-blade_b-propeller_TolB-like"/>
</dbReference>
<dbReference type="InterPro" id="IPR016024">
    <property type="entry name" value="ARM-type_fold"/>
</dbReference>
<dbReference type="GO" id="GO:0046872">
    <property type="term" value="F:metal ion binding"/>
    <property type="evidence" value="ECO:0007669"/>
    <property type="project" value="UniProtKB-KW"/>
</dbReference>
<dbReference type="InterPro" id="IPR036909">
    <property type="entry name" value="Cyt_c-like_dom_sf"/>
</dbReference>
<evidence type="ECO:0000313" key="8">
    <source>
        <dbReference type="Proteomes" id="UP000187735"/>
    </source>
</evidence>
<dbReference type="InterPro" id="IPR013428">
    <property type="entry name" value="Membrane-bound_put_N"/>
</dbReference>
<dbReference type="AlphaFoldDB" id="A0A1P8WB03"/>
<dbReference type="Gene3D" id="1.25.10.10">
    <property type="entry name" value="Leucine-rich Repeat Variant"/>
    <property type="match status" value="1"/>
</dbReference>
<evidence type="ECO:0000256" key="4">
    <source>
        <dbReference type="PROSITE-ProRule" id="PRU00433"/>
    </source>
</evidence>
<gene>
    <name evidence="7" type="ORF">Fuma_00828</name>
</gene>
<evidence type="ECO:0000256" key="2">
    <source>
        <dbReference type="ARBA" id="ARBA00022723"/>
    </source>
</evidence>
<dbReference type="SMART" id="SM00567">
    <property type="entry name" value="EZ_HEAT"/>
    <property type="match status" value="2"/>
</dbReference>
<dbReference type="RefSeq" id="WP_077023030.1">
    <property type="nucleotide sequence ID" value="NZ_CP017641.1"/>
</dbReference>
<keyword evidence="8" id="KW-1185">Reference proteome</keyword>
<evidence type="ECO:0000256" key="3">
    <source>
        <dbReference type="ARBA" id="ARBA00023004"/>
    </source>
</evidence>